<feature type="signal peptide" evidence="1">
    <location>
        <begin position="1"/>
        <end position="21"/>
    </location>
</feature>
<reference evidence="3 4" key="1">
    <citation type="submission" date="2018-12" db="EMBL/GenBank/DDBJ databases">
        <title>Dyella dinghuensis sp. nov. DHOA06 and Dyella choica sp. nov. 4M-K27, isolated from forest soil.</title>
        <authorList>
            <person name="Qiu L.-H."/>
            <person name="Gao Z.-H."/>
        </authorList>
    </citation>
    <scope>NUCLEOTIDE SEQUENCE [LARGE SCALE GENOMIC DNA]</scope>
    <source>
        <strain evidence="3 4">DHOA06</strain>
    </source>
</reference>
<dbReference type="SUPFAM" id="SSF54427">
    <property type="entry name" value="NTF2-like"/>
    <property type="match status" value="1"/>
</dbReference>
<evidence type="ECO:0000313" key="3">
    <source>
        <dbReference type="EMBL" id="RUL62245.1"/>
    </source>
</evidence>
<protein>
    <submittedName>
        <fullName evidence="3">Nuclear transport factor 2 family protein</fullName>
    </submittedName>
</protein>
<dbReference type="EMBL" id="RYZR01000007">
    <property type="protein sequence ID" value="RUL62245.1"/>
    <property type="molecule type" value="Genomic_DNA"/>
</dbReference>
<evidence type="ECO:0000256" key="1">
    <source>
        <dbReference type="SAM" id="SignalP"/>
    </source>
</evidence>
<dbReference type="Proteomes" id="UP000267077">
    <property type="component" value="Unassembled WGS sequence"/>
</dbReference>
<keyword evidence="4" id="KW-1185">Reference proteome</keyword>
<sequence length="167" mass="18571">MNRNAFLVGIFFALAALNAGAATSVASNAEDSAKGDPLFGTISKMDAEFFDAFNNCSSPDQLKKHVSYLNPNVEFYHDKGGVTWTRQNYLDKTRKNVCGNFRRVLTAGSMQVFPIEGYGAIEEGHHTFCEIKSGKCFGEAKFLIIWHQSPDGWEITRILSYGHQAIH</sequence>
<evidence type="ECO:0000259" key="2">
    <source>
        <dbReference type="Pfam" id="PF14534"/>
    </source>
</evidence>
<dbReference type="Pfam" id="PF14534">
    <property type="entry name" value="DUF4440"/>
    <property type="match status" value="1"/>
</dbReference>
<organism evidence="3 4">
    <name type="scientific">Dyella dinghuensis</name>
    <dbReference type="NCBI Taxonomy" id="1920169"/>
    <lineage>
        <taxon>Bacteria</taxon>
        <taxon>Pseudomonadati</taxon>
        <taxon>Pseudomonadota</taxon>
        <taxon>Gammaproteobacteria</taxon>
        <taxon>Lysobacterales</taxon>
        <taxon>Rhodanobacteraceae</taxon>
        <taxon>Dyella</taxon>
    </lineage>
</organism>
<keyword evidence="1" id="KW-0732">Signal</keyword>
<accession>A0A3S0PD33</accession>
<evidence type="ECO:0000313" key="4">
    <source>
        <dbReference type="Proteomes" id="UP000267077"/>
    </source>
</evidence>
<dbReference type="OrthoDB" id="119951at2"/>
<dbReference type="InterPro" id="IPR027843">
    <property type="entry name" value="DUF4440"/>
</dbReference>
<feature type="domain" description="DUF4440" evidence="2">
    <location>
        <begin position="42"/>
        <end position="155"/>
    </location>
</feature>
<name>A0A3S0PD33_9GAMM</name>
<feature type="chain" id="PRO_5018526594" evidence="1">
    <location>
        <begin position="22"/>
        <end position="167"/>
    </location>
</feature>
<comment type="caution">
    <text evidence="3">The sequence shown here is derived from an EMBL/GenBank/DDBJ whole genome shotgun (WGS) entry which is preliminary data.</text>
</comment>
<proteinExistence type="predicted"/>
<gene>
    <name evidence="3" type="ORF">EKH79_15290</name>
</gene>
<dbReference type="AlphaFoldDB" id="A0A3S0PD33"/>
<dbReference type="RefSeq" id="WP_126674689.1">
    <property type="nucleotide sequence ID" value="NZ_RYZR01000007.1"/>
</dbReference>
<dbReference type="InterPro" id="IPR032710">
    <property type="entry name" value="NTF2-like_dom_sf"/>
</dbReference>